<comment type="catalytic activity">
    <reaction evidence="6 7">
        <text>lipid IVA (E. coli) + CMP-3-deoxy-beta-D-manno-octulosonate = alpha-Kdo-(2-&gt;6)-lipid IVA (E. coli) + CMP + H(+)</text>
        <dbReference type="Rhea" id="RHEA:28066"/>
        <dbReference type="ChEBI" id="CHEBI:15378"/>
        <dbReference type="ChEBI" id="CHEBI:58603"/>
        <dbReference type="ChEBI" id="CHEBI:60364"/>
        <dbReference type="ChEBI" id="CHEBI:60377"/>
        <dbReference type="ChEBI" id="CHEBI:85987"/>
        <dbReference type="EC" id="2.4.99.12"/>
    </reaction>
</comment>
<dbReference type="PANTHER" id="PTHR42755:SF1">
    <property type="entry name" value="3-DEOXY-D-MANNO-OCTULOSONIC ACID TRANSFERASE, MITOCHONDRIAL-RELATED"/>
    <property type="match status" value="1"/>
</dbReference>
<comment type="similarity">
    <text evidence="7">Belongs to the glycosyltransferase group 1 family.</text>
</comment>
<dbReference type="RefSeq" id="WP_377151222.1">
    <property type="nucleotide sequence ID" value="NZ_JBHSAF010000003.1"/>
</dbReference>
<dbReference type="SUPFAM" id="SSF53756">
    <property type="entry name" value="UDP-Glycosyltransferase/glycogen phosphorylase"/>
    <property type="match status" value="1"/>
</dbReference>
<keyword evidence="7" id="KW-1133">Transmembrane helix</keyword>
<gene>
    <name evidence="9" type="primary">waaA</name>
    <name evidence="9" type="ORF">ACFOSS_05675</name>
</gene>
<dbReference type="NCBIfam" id="NF004388">
    <property type="entry name" value="PRK05749.1-4"/>
    <property type="match status" value="1"/>
</dbReference>
<evidence type="ECO:0000256" key="2">
    <source>
        <dbReference type="ARBA" id="ARBA00012621"/>
    </source>
</evidence>
<protein>
    <recommendedName>
        <fullName evidence="3 7">3-deoxy-D-manno-octulosonic acid transferase</fullName>
        <shortName evidence="7">Kdo transferase</shortName>
        <ecNumber evidence="2 7">2.4.99.12</ecNumber>
    </recommendedName>
    <alternativeName>
        <fullName evidence="5 7">Lipid IV(A) 3-deoxy-D-manno-octulosonic acid transferase</fullName>
    </alternativeName>
</protein>
<comment type="pathway">
    <text evidence="1 7">Bacterial outer membrane biogenesis; LPS core biosynthesis.</text>
</comment>
<evidence type="ECO:0000256" key="4">
    <source>
        <dbReference type="ARBA" id="ARBA00022679"/>
    </source>
</evidence>
<dbReference type="PANTHER" id="PTHR42755">
    <property type="entry name" value="3-DEOXY-MANNO-OCTULOSONATE CYTIDYLYLTRANSFERASE"/>
    <property type="match status" value="1"/>
</dbReference>
<keyword evidence="4 7" id="KW-0808">Transferase</keyword>
<evidence type="ECO:0000259" key="8">
    <source>
        <dbReference type="Pfam" id="PF04413"/>
    </source>
</evidence>
<comment type="caution">
    <text evidence="9">The sequence shown here is derived from an EMBL/GenBank/DDBJ whole genome shotgun (WGS) entry which is preliminary data.</text>
</comment>
<keyword evidence="9" id="KW-0328">Glycosyltransferase</keyword>
<dbReference type="Gene3D" id="3.40.50.2000">
    <property type="entry name" value="Glycogen Phosphorylase B"/>
    <property type="match status" value="1"/>
</dbReference>
<comment type="subcellular location">
    <subcellularLocation>
        <location evidence="7">Cell membrane</location>
    </subcellularLocation>
</comment>
<dbReference type="EMBL" id="JBHSAF010000003">
    <property type="protein sequence ID" value="MFC3912953.1"/>
    <property type="molecule type" value="Genomic_DNA"/>
</dbReference>
<dbReference type="Pfam" id="PF04413">
    <property type="entry name" value="Glycos_transf_N"/>
    <property type="match status" value="1"/>
</dbReference>
<dbReference type="InterPro" id="IPR007507">
    <property type="entry name" value="Glycos_transf_N"/>
</dbReference>
<evidence type="ECO:0000313" key="9">
    <source>
        <dbReference type="EMBL" id="MFC3912953.1"/>
    </source>
</evidence>
<evidence type="ECO:0000256" key="6">
    <source>
        <dbReference type="ARBA" id="ARBA00049183"/>
    </source>
</evidence>
<evidence type="ECO:0000256" key="7">
    <source>
        <dbReference type="RuleBase" id="RU365103"/>
    </source>
</evidence>
<feature type="transmembrane region" description="Helical" evidence="7">
    <location>
        <begin position="6"/>
        <end position="25"/>
    </location>
</feature>
<dbReference type="GO" id="GO:0043842">
    <property type="term" value="F:Kdo transferase activity"/>
    <property type="evidence" value="ECO:0007669"/>
    <property type="project" value="UniProtKB-EC"/>
</dbReference>
<dbReference type="Gene3D" id="3.40.50.11720">
    <property type="entry name" value="3-Deoxy-D-manno-octulosonic-acid transferase, N-terminal domain"/>
    <property type="match status" value="1"/>
</dbReference>
<organism evidence="9 10">
    <name type="scientific">Pseudaeromonas sharmana</name>
    <dbReference type="NCBI Taxonomy" id="328412"/>
    <lineage>
        <taxon>Bacteria</taxon>
        <taxon>Pseudomonadati</taxon>
        <taxon>Pseudomonadota</taxon>
        <taxon>Gammaproteobacteria</taxon>
        <taxon>Aeromonadales</taxon>
        <taxon>Aeromonadaceae</taxon>
        <taxon>Pseudaeromonas</taxon>
    </lineage>
</organism>
<dbReference type="EC" id="2.4.99.12" evidence="2 7"/>
<keyword evidence="7" id="KW-0812">Transmembrane</keyword>
<comment type="function">
    <text evidence="7">Involved in lipopolysaccharide (LPS) biosynthesis. Catalyzes the transfer of 3-deoxy-D-manno-octulosonate (Kdo) residue(s) from CMP-Kdo to lipid IV(A), the tetraacyldisaccharide-1,4'-bisphosphate precursor of lipid A.</text>
</comment>
<sequence length="421" mass="47005">MLYRLLYTLLIYLASPLVLFVTFRPQRGKPGYGRRWRELLGWIPPLPATQSPVWFHTVSVGESLAAMPLIRQLKAEQPERPILVTTTTRTGADQIARLGDLVEHRYAPLDYPGAVARFLKRAHPCALVIMETELWPNWLAACGQRQLPVVVMNARLSERSCQRYQKVQTIFSTMSRHIQLFLCQHRDDAARFLRLGLTPDRIEITGSLKYDIQLDAEQVAAGEQLRRTLTGRPVWIAASTHAGEDELLLERLPLIRQTLPDSLLILVPRHPARFDAVASLCQEAGLTLARRSRHDPITPQTAVYLADTMGEMPLLLQMCDLAFIGGSLVPIGGHNLLEPASLGKPTLIGPHSFNFSDVTRQLCERKACRQLEDADAVAAAVIALLQDEATRQQMGMSAFDVVAANQGALRKTLDAILRRLP</sequence>
<feature type="domain" description="3-deoxy-D-manno-octulosonic-acid transferase N-terminal" evidence="8">
    <location>
        <begin position="35"/>
        <end position="212"/>
    </location>
</feature>
<accession>A0ABV8CLM2</accession>
<keyword evidence="7" id="KW-1003">Cell membrane</keyword>
<keyword evidence="7" id="KW-0472">Membrane</keyword>
<evidence type="ECO:0000256" key="3">
    <source>
        <dbReference type="ARBA" id="ARBA00019077"/>
    </source>
</evidence>
<evidence type="ECO:0000256" key="1">
    <source>
        <dbReference type="ARBA" id="ARBA00004713"/>
    </source>
</evidence>
<name>A0ABV8CLM2_9GAMM</name>
<dbReference type="InterPro" id="IPR039901">
    <property type="entry name" value="Kdotransferase"/>
</dbReference>
<evidence type="ECO:0000313" key="10">
    <source>
        <dbReference type="Proteomes" id="UP001595692"/>
    </source>
</evidence>
<proteinExistence type="inferred from homology"/>
<evidence type="ECO:0000256" key="5">
    <source>
        <dbReference type="ARBA" id="ARBA00031445"/>
    </source>
</evidence>
<reference evidence="10" key="1">
    <citation type="journal article" date="2019" name="Int. J. Syst. Evol. Microbiol.">
        <title>The Global Catalogue of Microorganisms (GCM) 10K type strain sequencing project: providing services to taxonomists for standard genome sequencing and annotation.</title>
        <authorList>
            <consortium name="The Broad Institute Genomics Platform"/>
            <consortium name="The Broad Institute Genome Sequencing Center for Infectious Disease"/>
            <person name="Wu L."/>
            <person name="Ma J."/>
        </authorList>
    </citation>
    <scope>NUCLEOTIDE SEQUENCE [LARGE SCALE GENOMIC DNA]</scope>
    <source>
        <strain evidence="10">CCUG 54939</strain>
    </source>
</reference>
<keyword evidence="10" id="KW-1185">Reference proteome</keyword>
<dbReference type="Proteomes" id="UP001595692">
    <property type="component" value="Unassembled WGS sequence"/>
</dbReference>
<keyword evidence="7" id="KW-0448">Lipopolysaccharide biosynthesis</keyword>
<dbReference type="InterPro" id="IPR038107">
    <property type="entry name" value="Glycos_transf_N_sf"/>
</dbReference>